<accession>A0AAE3NWG4</accession>
<name>A0AAE3NWG4_9RHOB</name>
<evidence type="ECO:0000313" key="1">
    <source>
        <dbReference type="EMBL" id="MDF0603371.1"/>
    </source>
</evidence>
<dbReference type="Proteomes" id="UP001220964">
    <property type="component" value="Unassembled WGS sequence"/>
</dbReference>
<dbReference type="RefSeq" id="WP_275569494.1">
    <property type="nucleotide sequence ID" value="NZ_JARGYC010000090.1"/>
</dbReference>
<organism evidence="1 2">
    <name type="scientific">Psychromarinibacter sediminicola</name>
    <dbReference type="NCBI Taxonomy" id="3033385"/>
    <lineage>
        <taxon>Bacteria</taxon>
        <taxon>Pseudomonadati</taxon>
        <taxon>Pseudomonadota</taxon>
        <taxon>Alphaproteobacteria</taxon>
        <taxon>Rhodobacterales</taxon>
        <taxon>Paracoccaceae</taxon>
        <taxon>Psychromarinibacter</taxon>
    </lineage>
</organism>
<dbReference type="EMBL" id="JARGYC010000090">
    <property type="protein sequence ID" value="MDF0603371.1"/>
    <property type="molecule type" value="Genomic_DNA"/>
</dbReference>
<reference evidence="1" key="1">
    <citation type="submission" date="2023-03" db="EMBL/GenBank/DDBJ databases">
        <title>Multiphase analysis and comparison of six strains from genera Psychromarinibacter, Lutimaribacter, and Maritimibacter, including a novel species: Psychromarinibacter sediminicola sp. nov.</title>
        <authorList>
            <person name="Wang Y.-H."/>
            <person name="Ye M.-Q."/>
            <person name="Du Z.-J."/>
        </authorList>
    </citation>
    <scope>NUCLEOTIDE SEQUENCE</scope>
    <source>
        <strain evidence="1">C21-152</strain>
    </source>
</reference>
<protein>
    <recommendedName>
        <fullName evidence="3">DUF2946 family protein</fullName>
    </recommendedName>
</protein>
<keyword evidence="2" id="KW-1185">Reference proteome</keyword>
<dbReference type="AlphaFoldDB" id="A0AAE3NWG4"/>
<gene>
    <name evidence="1" type="ORF">P1J78_21810</name>
</gene>
<proteinExistence type="predicted"/>
<evidence type="ECO:0008006" key="3">
    <source>
        <dbReference type="Google" id="ProtNLM"/>
    </source>
</evidence>
<comment type="caution">
    <text evidence="1">The sequence shown here is derived from an EMBL/GenBank/DDBJ whole genome shotgun (WGS) entry which is preliminary data.</text>
</comment>
<evidence type="ECO:0000313" key="2">
    <source>
        <dbReference type="Proteomes" id="UP001220964"/>
    </source>
</evidence>
<sequence length="112" mass="11778">MNRGLAQKVMGVLLLGVLVLFVGLPSSSAAHPDDHVLAGPVSADVHAPASEEAEAFRGHCHPGLDCFVTAVFILPAAVNPPSLRSSVTHINRARVLTSLPMTFDPPPPRRVS</sequence>